<dbReference type="RefSeq" id="WP_165131706.1">
    <property type="nucleotide sequence ID" value="NZ_CP049249.1"/>
</dbReference>
<dbReference type="GO" id="GO:0003700">
    <property type="term" value="F:DNA-binding transcription factor activity"/>
    <property type="evidence" value="ECO:0007669"/>
    <property type="project" value="InterPro"/>
</dbReference>
<name>A0A7W6LL36_9HYPH</name>
<evidence type="ECO:0000313" key="3">
    <source>
        <dbReference type="Proteomes" id="UP000519897"/>
    </source>
</evidence>
<dbReference type="PRINTS" id="PR00598">
    <property type="entry name" value="HTHMARR"/>
</dbReference>
<dbReference type="SUPFAM" id="SSF46785">
    <property type="entry name" value="Winged helix' DNA-binding domain"/>
    <property type="match status" value="1"/>
</dbReference>
<dbReference type="GO" id="GO:0003677">
    <property type="term" value="F:DNA binding"/>
    <property type="evidence" value="ECO:0007669"/>
    <property type="project" value="UniProtKB-KW"/>
</dbReference>
<reference evidence="2 3" key="1">
    <citation type="submission" date="2020-08" db="EMBL/GenBank/DDBJ databases">
        <title>Genomic Encyclopedia of Type Strains, Phase IV (KMG-IV): sequencing the most valuable type-strain genomes for metagenomic binning, comparative biology and taxonomic classification.</title>
        <authorList>
            <person name="Goeker M."/>
        </authorList>
    </citation>
    <scope>NUCLEOTIDE SEQUENCE [LARGE SCALE GENOMIC DNA]</scope>
    <source>
        <strain evidence="2 3">DSM 29514</strain>
    </source>
</reference>
<dbReference type="AlphaFoldDB" id="A0A7W6LL36"/>
<organism evidence="2 3">
    <name type="scientific">Rhizobium rhizoryzae</name>
    <dbReference type="NCBI Taxonomy" id="451876"/>
    <lineage>
        <taxon>Bacteria</taxon>
        <taxon>Pseudomonadati</taxon>
        <taxon>Pseudomonadota</taxon>
        <taxon>Alphaproteobacteria</taxon>
        <taxon>Hyphomicrobiales</taxon>
        <taxon>Rhizobiaceae</taxon>
        <taxon>Rhizobium/Agrobacterium group</taxon>
        <taxon>Rhizobium</taxon>
    </lineage>
</organism>
<sequence>MTKGAITKLADSLTARGYLIRLTDPTDRRTQILNITQKAFDILPALAALADENSEESFGDLHQTEREMLAQLQKKDRRGIWNNHPTLPPSFIQF</sequence>
<gene>
    <name evidence="2" type="ORF">GGQ72_004641</name>
</gene>
<dbReference type="EMBL" id="JACIEC010000017">
    <property type="protein sequence ID" value="MBB4146072.1"/>
    <property type="molecule type" value="Genomic_DNA"/>
</dbReference>
<keyword evidence="3" id="KW-1185">Reference proteome</keyword>
<dbReference type="InterPro" id="IPR036390">
    <property type="entry name" value="WH_DNA-bd_sf"/>
</dbReference>
<feature type="domain" description="HTH marR-type" evidence="1">
    <location>
        <begin position="1"/>
        <end position="78"/>
    </location>
</feature>
<proteinExistence type="predicted"/>
<evidence type="ECO:0000313" key="2">
    <source>
        <dbReference type="EMBL" id="MBB4146072.1"/>
    </source>
</evidence>
<dbReference type="InterPro" id="IPR036388">
    <property type="entry name" value="WH-like_DNA-bd_sf"/>
</dbReference>
<evidence type="ECO:0000259" key="1">
    <source>
        <dbReference type="PROSITE" id="PS50995"/>
    </source>
</evidence>
<keyword evidence="2" id="KW-0238">DNA-binding</keyword>
<protein>
    <submittedName>
        <fullName evidence="2">DNA-binding MarR family transcriptional regulator</fullName>
    </submittedName>
</protein>
<accession>A0A7W6LL36</accession>
<dbReference type="Proteomes" id="UP000519897">
    <property type="component" value="Unassembled WGS sequence"/>
</dbReference>
<dbReference type="InterPro" id="IPR000835">
    <property type="entry name" value="HTH_MarR-typ"/>
</dbReference>
<comment type="caution">
    <text evidence="2">The sequence shown here is derived from an EMBL/GenBank/DDBJ whole genome shotgun (WGS) entry which is preliminary data.</text>
</comment>
<dbReference type="Gene3D" id="1.10.10.10">
    <property type="entry name" value="Winged helix-like DNA-binding domain superfamily/Winged helix DNA-binding domain"/>
    <property type="match status" value="1"/>
</dbReference>
<dbReference type="PROSITE" id="PS50995">
    <property type="entry name" value="HTH_MARR_2"/>
    <property type="match status" value="1"/>
</dbReference>